<dbReference type="OrthoDB" id="6237065at2759"/>
<accession>A0A8S3RJL5</accession>
<sequence>MGILNSCLSSENKDYEHVERAITSENRNTNAPLPYEFAETACTESHVSESTENILKLLEPIISIIKSSSRPKVTPFKFRHGRKGVVRIASWNVERFDEEKADNPGVKEVVCMTILENGFSLIAFQELADIKALEKICEELNNPSLSCTKDWPGHRGEWQYVVSDATGRMYRSMEYNGYLYDTARGITLNHSALLEKPKTSPKPFTRSPFIGTFKIKKFDCIIGSVHLKATGLDNEDLERLQKEIDKVPEVIDAIEKQYPGEEDIIILGDFNLDPKEEDFDIMREKGYSNCVPIGVFTNVSNSNPEGSKIYDHIWISSKTNTAFSGNSGVIRENLTSPLIPNGWSWGGVVSDHCPVWTELYTGKDYDSADLRIIPDTSFTITG</sequence>
<comment type="caution">
    <text evidence="2">The sequence shown here is derived from an EMBL/GenBank/DDBJ whole genome shotgun (WGS) entry which is preliminary data.</text>
</comment>
<dbReference type="CDD" id="cd10283">
    <property type="entry name" value="MnuA_DNase1-like"/>
    <property type="match status" value="1"/>
</dbReference>
<keyword evidence="2" id="KW-0540">Nuclease</keyword>
<reference evidence="2" key="1">
    <citation type="submission" date="2021-03" db="EMBL/GenBank/DDBJ databases">
        <authorList>
            <person name="Bekaert M."/>
        </authorList>
    </citation>
    <scope>NUCLEOTIDE SEQUENCE</scope>
</reference>
<dbReference type="SUPFAM" id="SSF56219">
    <property type="entry name" value="DNase I-like"/>
    <property type="match status" value="1"/>
</dbReference>
<dbReference type="PANTHER" id="PTHR21180">
    <property type="entry name" value="ENDONUCLEASE/EXONUCLEASE/PHOSPHATASE FAMILY DOMAIN-CONTAINING PROTEIN 1"/>
    <property type="match status" value="1"/>
</dbReference>
<dbReference type="GO" id="GO:0004519">
    <property type="term" value="F:endonuclease activity"/>
    <property type="evidence" value="ECO:0007669"/>
    <property type="project" value="UniProtKB-KW"/>
</dbReference>
<dbReference type="InterPro" id="IPR005135">
    <property type="entry name" value="Endo/exonuclease/phosphatase"/>
</dbReference>
<proteinExistence type="predicted"/>
<gene>
    <name evidence="2" type="ORF">MEDL_21212</name>
</gene>
<keyword evidence="2" id="KW-0378">Hydrolase</keyword>
<dbReference type="Pfam" id="PF03372">
    <property type="entry name" value="Exo_endo_phos"/>
    <property type="match status" value="1"/>
</dbReference>
<evidence type="ECO:0000259" key="1">
    <source>
        <dbReference type="Pfam" id="PF03372"/>
    </source>
</evidence>
<protein>
    <submittedName>
        <fullName evidence="2">Endonuclease/exonuclease/phosphatase family domain-containing protein 1</fullName>
    </submittedName>
</protein>
<feature type="domain" description="Endonuclease/exonuclease/phosphatase" evidence="1">
    <location>
        <begin position="89"/>
        <end position="352"/>
    </location>
</feature>
<dbReference type="Gene3D" id="3.60.10.10">
    <property type="entry name" value="Endonuclease/exonuclease/phosphatase"/>
    <property type="match status" value="1"/>
</dbReference>
<dbReference type="InterPro" id="IPR051675">
    <property type="entry name" value="Endo/Exo/Phosphatase_dom_1"/>
</dbReference>
<evidence type="ECO:0000313" key="3">
    <source>
        <dbReference type="Proteomes" id="UP000683360"/>
    </source>
</evidence>
<keyword evidence="2" id="KW-0255">Endonuclease</keyword>
<evidence type="ECO:0000313" key="2">
    <source>
        <dbReference type="EMBL" id="CAG2206926.1"/>
    </source>
</evidence>
<dbReference type="InterPro" id="IPR036691">
    <property type="entry name" value="Endo/exonu/phosph_ase_sf"/>
</dbReference>
<dbReference type="PANTHER" id="PTHR21180:SF32">
    <property type="entry name" value="ENDONUCLEASE_EXONUCLEASE_PHOSPHATASE FAMILY DOMAIN-CONTAINING PROTEIN 1"/>
    <property type="match status" value="1"/>
</dbReference>
<dbReference type="Proteomes" id="UP000683360">
    <property type="component" value="Unassembled WGS sequence"/>
</dbReference>
<dbReference type="EMBL" id="CAJPWZ010001065">
    <property type="protein sequence ID" value="CAG2206926.1"/>
    <property type="molecule type" value="Genomic_DNA"/>
</dbReference>
<name>A0A8S3RJL5_MYTED</name>
<organism evidence="2 3">
    <name type="scientific">Mytilus edulis</name>
    <name type="common">Blue mussel</name>
    <dbReference type="NCBI Taxonomy" id="6550"/>
    <lineage>
        <taxon>Eukaryota</taxon>
        <taxon>Metazoa</taxon>
        <taxon>Spiralia</taxon>
        <taxon>Lophotrochozoa</taxon>
        <taxon>Mollusca</taxon>
        <taxon>Bivalvia</taxon>
        <taxon>Autobranchia</taxon>
        <taxon>Pteriomorphia</taxon>
        <taxon>Mytilida</taxon>
        <taxon>Mytiloidea</taxon>
        <taxon>Mytilidae</taxon>
        <taxon>Mytilinae</taxon>
        <taxon>Mytilus</taxon>
    </lineage>
</organism>
<dbReference type="AlphaFoldDB" id="A0A8S3RJL5"/>
<keyword evidence="3" id="KW-1185">Reference proteome</keyword>